<evidence type="ECO:0000313" key="2">
    <source>
        <dbReference type="Proteomes" id="UP001152523"/>
    </source>
</evidence>
<sequence length="116" mass="13740">MARKDENRQVIRVSLMKEYGILESWVTSFAISMMRRVYLQRHIRTCQPGWQSGKSSPAFDRDLIISSCFFIPSSQKQNPEMKTEEKFDRCNGTCPLAIPLPLYKHITHTRYHWIFK</sequence>
<dbReference type="EMBL" id="CAMAPF010000997">
    <property type="protein sequence ID" value="CAH9137041.1"/>
    <property type="molecule type" value="Genomic_DNA"/>
</dbReference>
<name>A0AAV0FNN4_9ASTE</name>
<accession>A0AAV0FNN4</accession>
<dbReference type="AlphaFoldDB" id="A0AAV0FNN4"/>
<protein>
    <submittedName>
        <fullName evidence="1">Uncharacterized protein</fullName>
    </submittedName>
</protein>
<evidence type="ECO:0000313" key="1">
    <source>
        <dbReference type="EMBL" id="CAH9137041.1"/>
    </source>
</evidence>
<organism evidence="1 2">
    <name type="scientific">Cuscuta epithymum</name>
    <dbReference type="NCBI Taxonomy" id="186058"/>
    <lineage>
        <taxon>Eukaryota</taxon>
        <taxon>Viridiplantae</taxon>
        <taxon>Streptophyta</taxon>
        <taxon>Embryophyta</taxon>
        <taxon>Tracheophyta</taxon>
        <taxon>Spermatophyta</taxon>
        <taxon>Magnoliopsida</taxon>
        <taxon>eudicotyledons</taxon>
        <taxon>Gunneridae</taxon>
        <taxon>Pentapetalae</taxon>
        <taxon>asterids</taxon>
        <taxon>lamiids</taxon>
        <taxon>Solanales</taxon>
        <taxon>Convolvulaceae</taxon>
        <taxon>Cuscuteae</taxon>
        <taxon>Cuscuta</taxon>
        <taxon>Cuscuta subgen. Cuscuta</taxon>
    </lineage>
</organism>
<reference evidence="1" key="1">
    <citation type="submission" date="2022-07" db="EMBL/GenBank/DDBJ databases">
        <authorList>
            <person name="Macas J."/>
            <person name="Novak P."/>
            <person name="Neumann P."/>
        </authorList>
    </citation>
    <scope>NUCLEOTIDE SEQUENCE</scope>
</reference>
<dbReference type="Proteomes" id="UP001152523">
    <property type="component" value="Unassembled WGS sequence"/>
</dbReference>
<keyword evidence="2" id="KW-1185">Reference proteome</keyword>
<gene>
    <name evidence="1" type="ORF">CEPIT_LOCUS35740</name>
</gene>
<comment type="caution">
    <text evidence="1">The sequence shown here is derived from an EMBL/GenBank/DDBJ whole genome shotgun (WGS) entry which is preliminary data.</text>
</comment>
<proteinExistence type="predicted"/>